<organism evidence="1 2">
    <name type="scientific">Mucilaginibacter xinganensis</name>
    <dbReference type="NCBI Taxonomy" id="1234841"/>
    <lineage>
        <taxon>Bacteria</taxon>
        <taxon>Pseudomonadati</taxon>
        <taxon>Bacteroidota</taxon>
        <taxon>Sphingobacteriia</taxon>
        <taxon>Sphingobacteriales</taxon>
        <taxon>Sphingobacteriaceae</taxon>
        <taxon>Mucilaginibacter</taxon>
    </lineage>
</organism>
<proteinExistence type="predicted"/>
<evidence type="ECO:0000313" key="2">
    <source>
        <dbReference type="Proteomes" id="UP000215002"/>
    </source>
</evidence>
<dbReference type="RefSeq" id="WP_094569509.1">
    <property type="nucleotide sequence ID" value="NZ_CP022743.1"/>
</dbReference>
<accession>A0A223NT03</accession>
<sequence>MKYAFIIGTSAFIVPGKTISYGSDGNWNHFLRINAIYHDTSAPAENSFFDVDIDIKDIDGTPVTIISNKAVTGAPYTIKVERDTIRVLRIDGTTLIEVHQLDDESAMSLEHNITAELDVQAPVVVIRVRGEFLVDGMHIRAENEKLLINDIGYATAALVGHNDLKFTPAGVVL</sequence>
<dbReference type="OrthoDB" id="796573at2"/>
<reference evidence="1 2" key="1">
    <citation type="submission" date="2017-08" db="EMBL/GenBank/DDBJ databases">
        <title>Complete genome sequence of Mucilaginibacter sp. strain BJC16-A31.</title>
        <authorList>
            <consortium name="Henan University of Science and Technology"/>
            <person name="You X."/>
        </authorList>
    </citation>
    <scope>NUCLEOTIDE SEQUENCE [LARGE SCALE GENOMIC DNA]</scope>
    <source>
        <strain evidence="1 2">BJC16-A31</strain>
    </source>
</reference>
<name>A0A223NT03_9SPHI</name>
<protein>
    <submittedName>
        <fullName evidence="1">Uncharacterized protein</fullName>
    </submittedName>
</protein>
<dbReference type="EMBL" id="CP022743">
    <property type="protein sequence ID" value="ASU32983.1"/>
    <property type="molecule type" value="Genomic_DNA"/>
</dbReference>
<gene>
    <name evidence="1" type="ORF">MuYL_1083</name>
</gene>
<dbReference type="AlphaFoldDB" id="A0A223NT03"/>
<dbReference type="Proteomes" id="UP000215002">
    <property type="component" value="Chromosome"/>
</dbReference>
<evidence type="ECO:0000313" key="1">
    <source>
        <dbReference type="EMBL" id="ASU32983.1"/>
    </source>
</evidence>
<dbReference type="KEGG" id="muc:MuYL_1083"/>
<keyword evidence="2" id="KW-1185">Reference proteome</keyword>